<evidence type="ECO:0008006" key="6">
    <source>
        <dbReference type="Google" id="ProtNLM"/>
    </source>
</evidence>
<dbReference type="InterPro" id="IPR052336">
    <property type="entry name" value="MlaD_Phospholipid_Transporter"/>
</dbReference>
<sequence>MSATAALWRLAISGVVAAILFLLMVNVIRQPVAAPERTYIAEFTDVSGLHLDADVRVRGVRVGKVRSVQLERQGGHSIAVIGFTLDKRYGVVPASRLAIKYQALTGLRYLDVVNPAEEYATADLVARVPTAMTQPSFDITALFNGLQPVIATLSPEEINTFASNAVSYLSGDGGGLAPMLDSIHRLTRFVSDRQHVVAALMRNLSDVAGAIGGHSQDLVQILDWINRPLDGALDAIDEFRKSELYGPEFTDTVVRLMTNLGFPPVFNAATRWRLGPEGAVDAPSDIDLALDRAISNVDNYIDAFKLVPVVAESIPEPPESGAPLACTRGRFELPTPMDVLVNGQKVVLCNR</sequence>
<dbReference type="PANTHER" id="PTHR33371">
    <property type="entry name" value="INTERMEMBRANE PHOSPHOLIPID TRANSPORT SYSTEM BINDING PROTEIN MLAD-RELATED"/>
    <property type="match status" value="1"/>
</dbReference>
<dbReference type="Proteomes" id="UP000467636">
    <property type="component" value="Chromosome"/>
</dbReference>
<feature type="domain" description="Mammalian cell entry C-terminal" evidence="3">
    <location>
        <begin position="128"/>
        <end position="224"/>
    </location>
</feature>
<dbReference type="PANTHER" id="PTHR33371:SF17">
    <property type="entry name" value="MCE-FAMILY PROTEIN MCE1B"/>
    <property type="match status" value="1"/>
</dbReference>
<dbReference type="InterPro" id="IPR024516">
    <property type="entry name" value="Mce_C"/>
</dbReference>
<dbReference type="InterPro" id="IPR003399">
    <property type="entry name" value="Mce/MlaD"/>
</dbReference>
<dbReference type="Pfam" id="PF11887">
    <property type="entry name" value="Mce4_CUP1"/>
    <property type="match status" value="1"/>
</dbReference>
<protein>
    <recommendedName>
        <fullName evidence="6">Mce family protein</fullName>
    </recommendedName>
</protein>
<dbReference type="EMBL" id="AP022564">
    <property type="protein sequence ID" value="BBX20957.1"/>
    <property type="molecule type" value="Genomic_DNA"/>
</dbReference>
<keyword evidence="1" id="KW-0472">Membrane</keyword>
<keyword evidence="5" id="KW-1185">Reference proteome</keyword>
<keyword evidence="1" id="KW-1133">Transmembrane helix</keyword>
<organism evidence="4 5">
    <name type="scientific">Mycolicibacter terrae</name>
    <dbReference type="NCBI Taxonomy" id="1788"/>
    <lineage>
        <taxon>Bacteria</taxon>
        <taxon>Bacillati</taxon>
        <taxon>Actinomycetota</taxon>
        <taxon>Actinomycetes</taxon>
        <taxon>Mycobacteriales</taxon>
        <taxon>Mycobacteriaceae</taxon>
        <taxon>Mycolicibacter</taxon>
    </lineage>
</organism>
<dbReference type="GO" id="GO:0051701">
    <property type="term" value="P:biological process involved in interaction with host"/>
    <property type="evidence" value="ECO:0007669"/>
    <property type="project" value="TreeGrafter"/>
</dbReference>
<accession>A0AAD1HT24</accession>
<dbReference type="GO" id="GO:0005576">
    <property type="term" value="C:extracellular region"/>
    <property type="evidence" value="ECO:0007669"/>
    <property type="project" value="TreeGrafter"/>
</dbReference>
<feature type="domain" description="Mce/MlaD" evidence="2">
    <location>
        <begin position="37"/>
        <end position="113"/>
    </location>
</feature>
<dbReference type="AlphaFoldDB" id="A0AAD1HT24"/>
<evidence type="ECO:0000256" key="1">
    <source>
        <dbReference type="SAM" id="Phobius"/>
    </source>
</evidence>
<evidence type="ECO:0000259" key="2">
    <source>
        <dbReference type="Pfam" id="PF02470"/>
    </source>
</evidence>
<proteinExistence type="predicted"/>
<evidence type="ECO:0000259" key="3">
    <source>
        <dbReference type="Pfam" id="PF11887"/>
    </source>
</evidence>
<keyword evidence="1" id="KW-0812">Transmembrane</keyword>
<gene>
    <name evidence="4" type="ORF">MTER_03680</name>
</gene>
<reference evidence="4 5" key="1">
    <citation type="journal article" date="2019" name="Emerg. Microbes Infect.">
        <title>Comprehensive subspecies identification of 175 nontuberculous mycobacteria species based on 7547 genomic profiles.</title>
        <authorList>
            <person name="Matsumoto Y."/>
            <person name="Kinjo T."/>
            <person name="Motooka D."/>
            <person name="Nabeya D."/>
            <person name="Jung N."/>
            <person name="Uechi K."/>
            <person name="Horii T."/>
            <person name="Iida T."/>
            <person name="Fujita J."/>
            <person name="Nakamura S."/>
        </authorList>
    </citation>
    <scope>NUCLEOTIDE SEQUENCE [LARGE SCALE GENOMIC DNA]</scope>
    <source>
        <strain evidence="4 5">JCM 12143</strain>
    </source>
</reference>
<dbReference type="Pfam" id="PF02470">
    <property type="entry name" value="MlaD"/>
    <property type="match status" value="1"/>
</dbReference>
<evidence type="ECO:0000313" key="5">
    <source>
        <dbReference type="Proteomes" id="UP000467636"/>
    </source>
</evidence>
<feature type="transmembrane region" description="Helical" evidence="1">
    <location>
        <begin position="6"/>
        <end position="28"/>
    </location>
</feature>
<name>A0AAD1HT24_9MYCO</name>
<evidence type="ECO:0000313" key="4">
    <source>
        <dbReference type="EMBL" id="BBX20957.1"/>
    </source>
</evidence>